<protein>
    <submittedName>
        <fullName evidence="1">Uncharacterized protein</fullName>
    </submittedName>
</protein>
<organism evidence="1 2">
    <name type="scientific">Hyalomma asiaticum</name>
    <name type="common">Tick</name>
    <dbReference type="NCBI Taxonomy" id="266040"/>
    <lineage>
        <taxon>Eukaryota</taxon>
        <taxon>Metazoa</taxon>
        <taxon>Ecdysozoa</taxon>
        <taxon>Arthropoda</taxon>
        <taxon>Chelicerata</taxon>
        <taxon>Arachnida</taxon>
        <taxon>Acari</taxon>
        <taxon>Parasitiformes</taxon>
        <taxon>Ixodida</taxon>
        <taxon>Ixodoidea</taxon>
        <taxon>Ixodidae</taxon>
        <taxon>Hyalomminae</taxon>
        <taxon>Hyalomma</taxon>
    </lineage>
</organism>
<gene>
    <name evidence="1" type="ORF">HPB50_022575</name>
</gene>
<sequence>MLQLRSSETEKTSVRDKLGIHLVADSLAIALSEEYLLLKGHGPTSAIRPTSSAQGRSGATHITCAIRSKKKKKWRGLTFPPRSAISRPFRNRGMSEVFACDLGVKVRERTDDDTHVVADKKEGGWEDMTRMRCVEHVVHRKRRPSSLDQRDT</sequence>
<name>A0ACB7RYF1_HYAAI</name>
<comment type="caution">
    <text evidence="1">The sequence shown here is derived from an EMBL/GenBank/DDBJ whole genome shotgun (WGS) entry which is preliminary data.</text>
</comment>
<proteinExistence type="predicted"/>
<reference evidence="1" key="1">
    <citation type="submission" date="2020-05" db="EMBL/GenBank/DDBJ databases">
        <title>Large-scale comparative analyses of tick genomes elucidate their genetic diversity and vector capacities.</title>
        <authorList>
            <person name="Jia N."/>
            <person name="Wang J."/>
            <person name="Shi W."/>
            <person name="Du L."/>
            <person name="Sun Y."/>
            <person name="Zhan W."/>
            <person name="Jiang J."/>
            <person name="Wang Q."/>
            <person name="Zhang B."/>
            <person name="Ji P."/>
            <person name="Sakyi L.B."/>
            <person name="Cui X."/>
            <person name="Yuan T."/>
            <person name="Jiang B."/>
            <person name="Yang W."/>
            <person name="Lam T.T.-Y."/>
            <person name="Chang Q."/>
            <person name="Ding S."/>
            <person name="Wang X."/>
            <person name="Zhu J."/>
            <person name="Ruan X."/>
            <person name="Zhao L."/>
            <person name="Wei J."/>
            <person name="Que T."/>
            <person name="Du C."/>
            <person name="Cheng J."/>
            <person name="Dai P."/>
            <person name="Han X."/>
            <person name="Huang E."/>
            <person name="Gao Y."/>
            <person name="Liu J."/>
            <person name="Shao H."/>
            <person name="Ye R."/>
            <person name="Li L."/>
            <person name="Wei W."/>
            <person name="Wang X."/>
            <person name="Wang C."/>
            <person name="Yang T."/>
            <person name="Huo Q."/>
            <person name="Li W."/>
            <person name="Guo W."/>
            <person name="Chen H."/>
            <person name="Zhou L."/>
            <person name="Ni X."/>
            <person name="Tian J."/>
            <person name="Zhou Y."/>
            <person name="Sheng Y."/>
            <person name="Liu T."/>
            <person name="Pan Y."/>
            <person name="Xia L."/>
            <person name="Li J."/>
            <person name="Zhao F."/>
            <person name="Cao W."/>
        </authorList>
    </citation>
    <scope>NUCLEOTIDE SEQUENCE</scope>
    <source>
        <strain evidence="1">Hyas-2018</strain>
    </source>
</reference>
<evidence type="ECO:0000313" key="1">
    <source>
        <dbReference type="EMBL" id="KAH6926849.1"/>
    </source>
</evidence>
<dbReference type="Proteomes" id="UP000821845">
    <property type="component" value="Chromosome 7"/>
</dbReference>
<dbReference type="EMBL" id="CM023487">
    <property type="protein sequence ID" value="KAH6926849.1"/>
    <property type="molecule type" value="Genomic_DNA"/>
</dbReference>
<accession>A0ACB7RYF1</accession>
<keyword evidence="2" id="KW-1185">Reference proteome</keyword>
<evidence type="ECO:0000313" key="2">
    <source>
        <dbReference type="Proteomes" id="UP000821845"/>
    </source>
</evidence>